<reference evidence="2 3" key="1">
    <citation type="journal article" date="2017" name="ISME J.">
        <title>An acid-tolerant ammonia-oxidizing ?-proteobacterium from soil.</title>
        <authorList>
            <person name="Hayatsu M."/>
            <person name="Tago K."/>
            <person name="Uchiyama I."/>
            <person name="Toyoda A."/>
            <person name="Wang Y."/>
            <person name="Shimomura Y."/>
            <person name="Okubo T."/>
            <person name="Kurisu F."/>
            <person name="Hirono Y."/>
            <person name="Nonaka K."/>
            <person name="Akiyama H."/>
            <person name="Itoh T."/>
            <person name="Takami H."/>
        </authorList>
    </citation>
    <scope>NUCLEOTIDE SEQUENCE [LARGE SCALE GENOMIC DNA]</scope>
    <source>
        <strain evidence="2 3">TAO100</strain>
    </source>
</reference>
<proteinExistence type="predicted"/>
<evidence type="ECO:0000259" key="1">
    <source>
        <dbReference type="Pfam" id="PF05171"/>
    </source>
</evidence>
<gene>
    <name evidence="2" type="ORF">TAO_1191</name>
</gene>
<dbReference type="Proteomes" id="UP000243679">
    <property type="component" value="Chromosome"/>
</dbReference>
<feature type="domain" description="Haemin-degrading HemS/ChuX" evidence="1">
    <location>
        <begin position="200"/>
        <end position="315"/>
    </location>
</feature>
<feature type="domain" description="Haemin-degrading HemS/ChuX" evidence="1">
    <location>
        <begin position="23"/>
        <end position="149"/>
    </location>
</feature>
<keyword evidence="3" id="KW-1185">Reference proteome</keyword>
<dbReference type="OrthoDB" id="316630at2"/>
<dbReference type="InterPro" id="IPR007845">
    <property type="entry name" value="HemS/ChuX_dom"/>
</dbReference>
<accession>A0A1Q2SN71</accession>
<sequence>MLAALTQYHEGARGFLKADIPKNINETPLLAASCNKIVIRLCGLQDLIKELPQLGRVKVVTDNGCVAQENIGQCQTIKLWNHEGLIQGDRLNLKLFLNHWHYGFAVQESLDDGFYYGLQFFNRDGSSVHKIYLTADSNREAYERLVNCYRSVDQELRRSIAPVPRLPQRADKEIDVDLLRQSWLDFQDIRDLSALFKNFGITRIQGLGLVGSDLATPIALSDVWLLIEALRDIAQRVTFCVGNLGAVQTYVGVIKYLFSTRFSYTLLDVDFTLQIERMHVTSAWIVRKSIAKNTVISLELYNGAGENILQIISQGLPDQKGIY</sequence>
<organism evidence="2 3">
    <name type="scientific">Candidatus Nitrosoglobus terrae</name>
    <dbReference type="NCBI Taxonomy" id="1630141"/>
    <lineage>
        <taxon>Bacteria</taxon>
        <taxon>Pseudomonadati</taxon>
        <taxon>Pseudomonadota</taxon>
        <taxon>Gammaproteobacteria</taxon>
        <taxon>Chromatiales</taxon>
        <taxon>Chromatiaceae</taxon>
        <taxon>Candidatus Nitrosoglobus</taxon>
    </lineage>
</organism>
<dbReference type="Gene3D" id="3.40.1570.10">
    <property type="entry name" value="HemS/ChuS/ChuX like domains"/>
    <property type="match status" value="2"/>
</dbReference>
<dbReference type="RefSeq" id="WP_096527096.1">
    <property type="nucleotide sequence ID" value="NZ_AP014836.1"/>
</dbReference>
<dbReference type="AlphaFoldDB" id="A0A1Q2SN71"/>
<evidence type="ECO:0000313" key="3">
    <source>
        <dbReference type="Proteomes" id="UP000243679"/>
    </source>
</evidence>
<dbReference type="GO" id="GO:0006826">
    <property type="term" value="P:iron ion transport"/>
    <property type="evidence" value="ECO:0007669"/>
    <property type="project" value="InterPro"/>
</dbReference>
<dbReference type="Pfam" id="PF05171">
    <property type="entry name" value="HemS"/>
    <property type="match status" value="2"/>
</dbReference>
<dbReference type="KEGG" id="ntt:TAO_1191"/>
<name>A0A1Q2SN71_9GAMM</name>
<dbReference type="EMBL" id="AP014836">
    <property type="protein sequence ID" value="BAW80561.1"/>
    <property type="molecule type" value="Genomic_DNA"/>
</dbReference>
<dbReference type="SUPFAM" id="SSF144064">
    <property type="entry name" value="Heme iron utilization protein-like"/>
    <property type="match status" value="1"/>
</dbReference>
<dbReference type="InterPro" id="IPR053733">
    <property type="entry name" value="Heme_Transport_Util_sf"/>
</dbReference>
<evidence type="ECO:0000313" key="2">
    <source>
        <dbReference type="EMBL" id="BAW80561.1"/>
    </source>
</evidence>
<protein>
    <submittedName>
        <fullName evidence="2">Hemin-degrading family protein</fullName>
    </submittedName>
</protein>